<name>A0AA39CB56_MICHY</name>
<dbReference type="Proteomes" id="UP001168972">
    <property type="component" value="Unassembled WGS sequence"/>
</dbReference>
<feature type="transmembrane region" description="Helical" evidence="2">
    <location>
        <begin position="79"/>
        <end position="103"/>
    </location>
</feature>
<reference evidence="3" key="2">
    <citation type="submission" date="2023-03" db="EMBL/GenBank/DDBJ databases">
        <authorList>
            <person name="Inwood S.N."/>
            <person name="Skelly J.G."/>
            <person name="Guhlin J."/>
            <person name="Harrop T.W.R."/>
            <person name="Goldson S.G."/>
            <person name="Dearden P.K."/>
        </authorList>
    </citation>
    <scope>NUCLEOTIDE SEQUENCE</scope>
    <source>
        <strain evidence="3">Lincoln</strain>
        <tissue evidence="3">Whole body</tissue>
    </source>
</reference>
<evidence type="ECO:0000313" key="3">
    <source>
        <dbReference type="EMBL" id="KAK0161148.1"/>
    </source>
</evidence>
<dbReference type="PANTHER" id="PTHR13281">
    <property type="entry name" value="TRANSMEMBRANE PROTEIN 70, MITOCHONDRIAL"/>
    <property type="match status" value="1"/>
</dbReference>
<dbReference type="Pfam" id="PF06979">
    <property type="entry name" value="TMEM70"/>
    <property type="match status" value="1"/>
</dbReference>
<dbReference type="InterPro" id="IPR045325">
    <property type="entry name" value="TMEM70/TMEM186/TMEM223"/>
</dbReference>
<organism evidence="3 4">
    <name type="scientific">Microctonus hyperodae</name>
    <name type="common">Parasitoid wasp</name>
    <dbReference type="NCBI Taxonomy" id="165561"/>
    <lineage>
        <taxon>Eukaryota</taxon>
        <taxon>Metazoa</taxon>
        <taxon>Ecdysozoa</taxon>
        <taxon>Arthropoda</taxon>
        <taxon>Hexapoda</taxon>
        <taxon>Insecta</taxon>
        <taxon>Pterygota</taxon>
        <taxon>Neoptera</taxon>
        <taxon>Endopterygota</taxon>
        <taxon>Hymenoptera</taxon>
        <taxon>Apocrita</taxon>
        <taxon>Ichneumonoidea</taxon>
        <taxon>Braconidae</taxon>
        <taxon>Euphorinae</taxon>
        <taxon>Microctonus</taxon>
    </lineage>
</organism>
<evidence type="ECO:0000313" key="4">
    <source>
        <dbReference type="Proteomes" id="UP001168972"/>
    </source>
</evidence>
<gene>
    <name evidence="3" type="ORF">PV327_009654</name>
</gene>
<comment type="similarity">
    <text evidence="1">Belongs to the TMEM70 family.</text>
</comment>
<evidence type="ECO:0000256" key="1">
    <source>
        <dbReference type="ARBA" id="ARBA00005280"/>
    </source>
</evidence>
<dbReference type="AlphaFoldDB" id="A0AA39CB56"/>
<dbReference type="GO" id="GO:0031966">
    <property type="term" value="C:mitochondrial membrane"/>
    <property type="evidence" value="ECO:0007669"/>
    <property type="project" value="TreeGrafter"/>
</dbReference>
<protein>
    <recommendedName>
        <fullName evidence="5">Transmembrane protein 70</fullName>
    </recommendedName>
</protein>
<dbReference type="EMBL" id="JAQQBR010001835">
    <property type="protein sequence ID" value="KAK0161148.1"/>
    <property type="molecule type" value="Genomic_DNA"/>
</dbReference>
<proteinExistence type="inferred from homology"/>
<evidence type="ECO:0000256" key="2">
    <source>
        <dbReference type="SAM" id="Phobius"/>
    </source>
</evidence>
<dbReference type="InterPro" id="IPR009724">
    <property type="entry name" value="TMEM70"/>
</dbReference>
<feature type="transmembrane region" description="Helical" evidence="2">
    <location>
        <begin position="56"/>
        <end position="73"/>
    </location>
</feature>
<keyword evidence="2" id="KW-1133">Transmembrane helix</keyword>
<evidence type="ECO:0008006" key="5">
    <source>
        <dbReference type="Google" id="ProtNLM"/>
    </source>
</evidence>
<keyword evidence="4" id="KW-1185">Reference proteome</keyword>
<reference evidence="3" key="1">
    <citation type="journal article" date="2023" name="bioRxiv">
        <title>Scaffold-level genome assemblies of two parasitoid biocontrol wasps reveal the parthenogenesis mechanism and an associated novel virus.</title>
        <authorList>
            <person name="Inwood S."/>
            <person name="Skelly J."/>
            <person name="Guhlin J."/>
            <person name="Harrop T."/>
            <person name="Goldson S."/>
            <person name="Dearden P."/>
        </authorList>
    </citation>
    <scope>NUCLEOTIDE SEQUENCE</scope>
    <source>
        <strain evidence="3">Lincoln</strain>
        <tissue evidence="3">Whole body</tissue>
    </source>
</reference>
<dbReference type="PANTHER" id="PTHR13281:SF0">
    <property type="entry name" value="TRANSMEMBRANE PROTEIN 70, MITOCHONDRIAL"/>
    <property type="match status" value="1"/>
</dbReference>
<sequence length="221" mass="25417">MSFLVTGSGKNNLKTIAPVIQKRWLSDQNEMKNPSKYHPELVYHGPLAKKIKMIKLFSISTSLFNLTIQPYLLPRILDSGSIAATVTAALCFGFFIVVTPILLHVLTKKYVIDIYYDKEKNTYTASVYTFLAQLRKIEFTPHDVEQPELRQMLTNCYIKGQPLLLDFSNFLDPIHYSTIMGYDKPMNFQLDTDKSTSVNSTFHVDNQQQTAKYNEKKSMRN</sequence>
<dbReference type="GO" id="GO:0033615">
    <property type="term" value="P:mitochondrial proton-transporting ATP synthase complex assembly"/>
    <property type="evidence" value="ECO:0007669"/>
    <property type="project" value="TreeGrafter"/>
</dbReference>
<keyword evidence="2" id="KW-0812">Transmembrane</keyword>
<accession>A0AA39CB56</accession>
<comment type="caution">
    <text evidence="3">The sequence shown here is derived from an EMBL/GenBank/DDBJ whole genome shotgun (WGS) entry which is preliminary data.</text>
</comment>
<keyword evidence="2" id="KW-0472">Membrane</keyword>